<feature type="compositionally biased region" description="Low complexity" evidence="2">
    <location>
        <begin position="420"/>
        <end position="438"/>
    </location>
</feature>
<comment type="caution">
    <text evidence="4">The sequence shown here is derived from an EMBL/GenBank/DDBJ whole genome shotgun (WGS) entry which is preliminary data.</text>
</comment>
<dbReference type="EMBL" id="QUQM01000007">
    <property type="protein sequence ID" value="KAA8646105.1"/>
    <property type="molecule type" value="Genomic_DNA"/>
</dbReference>
<dbReference type="GO" id="GO:0007165">
    <property type="term" value="P:signal transduction"/>
    <property type="evidence" value="ECO:0007669"/>
    <property type="project" value="TreeGrafter"/>
</dbReference>
<sequence>MRSYTFRWPHDANEVFVTGTFDDWGKTIKLDKKGEFFEKEVQLSATDEKLHYKFVVDGIWTTDSSAPEEDDGSYNINNVLYPDQIPDKTKRVLQNGAPVMAGVTPDSTTAALAGGVPKDSNKHIVGDATFRSTAPGSTTAELAQNVPFEQRANVPGTFPQTPGDDQYSVNPIPASSGAGNPISLKPGEKVPDPSTFNPNTIQSTVRTDEAGYNQDASYPLTGGQTKETSSSAASSAPKNLIPESSLPMGEACQGLSDPATIQSVAPTSTTAGLAAAVPLESQKKQANVGVDFPVSEVPDVVKNSISEAHKSPEAAANKEAVDEKKEVEKELRSKIPEDTSSGTPAPTAEAVGAETAPHATEPQPKSEQLSPRATTPTNQEPTVTTGVEETKVPKESGPGAVPPASTADKATGSTTENVSAGATTNTTKDTTPKSPSGTNGTKEKRRSRASEFFHKLKEKFK</sequence>
<evidence type="ECO:0000313" key="4">
    <source>
        <dbReference type="EMBL" id="KAA8646105.1"/>
    </source>
</evidence>
<dbReference type="GO" id="GO:0031588">
    <property type="term" value="C:nucleotide-activated protein kinase complex"/>
    <property type="evidence" value="ECO:0007669"/>
    <property type="project" value="TreeGrafter"/>
</dbReference>
<feature type="compositionally biased region" description="Basic and acidic residues" evidence="2">
    <location>
        <begin position="448"/>
        <end position="461"/>
    </location>
</feature>
<accession>A0A5M9MGK1</accession>
<dbReference type="InterPro" id="IPR050827">
    <property type="entry name" value="CRP1_MDG1_kinase"/>
</dbReference>
<feature type="region of interest" description="Disordered" evidence="2">
    <location>
        <begin position="152"/>
        <end position="254"/>
    </location>
</feature>
<dbReference type="InterPro" id="IPR013783">
    <property type="entry name" value="Ig-like_fold"/>
</dbReference>
<feature type="region of interest" description="Disordered" evidence="2">
    <location>
        <begin position="303"/>
        <end position="461"/>
    </location>
</feature>
<dbReference type="InterPro" id="IPR032640">
    <property type="entry name" value="AMPK1_CBM"/>
</dbReference>
<gene>
    <name evidence="4" type="ORF">ATNIH1004_007531</name>
</gene>
<organism evidence="4 5">
    <name type="scientific">Aspergillus tanneri</name>
    <dbReference type="NCBI Taxonomy" id="1220188"/>
    <lineage>
        <taxon>Eukaryota</taxon>
        <taxon>Fungi</taxon>
        <taxon>Dikarya</taxon>
        <taxon>Ascomycota</taxon>
        <taxon>Pezizomycotina</taxon>
        <taxon>Eurotiomycetes</taxon>
        <taxon>Eurotiomycetidae</taxon>
        <taxon>Eurotiales</taxon>
        <taxon>Aspergillaceae</taxon>
        <taxon>Aspergillus</taxon>
        <taxon>Aspergillus subgen. Circumdati</taxon>
    </lineage>
</organism>
<comment type="similarity">
    <text evidence="1">Belongs to the CRP1/MDG1 family.</text>
</comment>
<feature type="compositionally biased region" description="Polar residues" evidence="2">
    <location>
        <begin position="363"/>
        <end position="373"/>
    </location>
</feature>
<reference evidence="4 5" key="1">
    <citation type="submission" date="2019-08" db="EMBL/GenBank/DDBJ databases">
        <title>The genome sequence of a newly discovered highly antifungal drug resistant Aspergillus species, Aspergillus tanneri NIH 1004.</title>
        <authorList>
            <person name="Mounaud S."/>
            <person name="Singh I."/>
            <person name="Joardar V."/>
            <person name="Pakala S."/>
            <person name="Pakala S."/>
            <person name="Venepally P."/>
            <person name="Chung J.K."/>
            <person name="Losada L."/>
            <person name="Nierman W.C."/>
        </authorList>
    </citation>
    <scope>NUCLEOTIDE SEQUENCE [LARGE SCALE GENOMIC DNA]</scope>
    <source>
        <strain evidence="4 5">NIH1004</strain>
    </source>
</reference>
<dbReference type="OrthoDB" id="5873279at2759"/>
<dbReference type="RefSeq" id="XP_033425466.1">
    <property type="nucleotide sequence ID" value="XM_033572151.1"/>
</dbReference>
<dbReference type="PANTHER" id="PTHR10343">
    <property type="entry name" value="5'-AMP-ACTIVATED PROTEIN KINASE , BETA SUBUNIT"/>
    <property type="match status" value="1"/>
</dbReference>
<protein>
    <recommendedName>
        <fullName evidence="3">AMP-activated protein kinase glycogen-binding domain-containing protein</fullName>
    </recommendedName>
</protein>
<dbReference type="Proteomes" id="UP000324241">
    <property type="component" value="Unassembled WGS sequence"/>
</dbReference>
<dbReference type="SUPFAM" id="SSF81296">
    <property type="entry name" value="E set domains"/>
    <property type="match status" value="1"/>
</dbReference>
<feature type="compositionally biased region" description="Basic and acidic residues" evidence="2">
    <location>
        <begin position="319"/>
        <end position="337"/>
    </location>
</feature>
<feature type="domain" description="AMP-activated protein kinase glycogen-binding" evidence="3">
    <location>
        <begin position="4"/>
        <end position="80"/>
    </location>
</feature>
<dbReference type="CDD" id="cd02859">
    <property type="entry name" value="E_set_AMPKbeta_like_N"/>
    <property type="match status" value="1"/>
</dbReference>
<dbReference type="GeneID" id="54330233"/>
<dbReference type="InterPro" id="IPR014756">
    <property type="entry name" value="Ig_E-set"/>
</dbReference>
<name>A0A5M9MGK1_9EURO</name>
<evidence type="ECO:0000313" key="5">
    <source>
        <dbReference type="Proteomes" id="UP000324241"/>
    </source>
</evidence>
<evidence type="ECO:0000256" key="1">
    <source>
        <dbReference type="ARBA" id="ARBA00038216"/>
    </source>
</evidence>
<evidence type="ECO:0000256" key="2">
    <source>
        <dbReference type="SAM" id="MobiDB-lite"/>
    </source>
</evidence>
<dbReference type="Pfam" id="PF16561">
    <property type="entry name" value="AMPK1_CBM"/>
    <property type="match status" value="1"/>
</dbReference>
<feature type="compositionally biased region" description="Low complexity" evidence="2">
    <location>
        <begin position="374"/>
        <end position="385"/>
    </location>
</feature>
<proteinExistence type="inferred from homology"/>
<dbReference type="Gene3D" id="2.60.40.10">
    <property type="entry name" value="Immunoglobulins"/>
    <property type="match status" value="1"/>
</dbReference>
<dbReference type="GO" id="GO:0005634">
    <property type="term" value="C:nucleus"/>
    <property type="evidence" value="ECO:0007669"/>
    <property type="project" value="TreeGrafter"/>
</dbReference>
<evidence type="ECO:0000259" key="3">
    <source>
        <dbReference type="Pfam" id="PF16561"/>
    </source>
</evidence>
<dbReference type="GO" id="GO:0005737">
    <property type="term" value="C:cytoplasm"/>
    <property type="evidence" value="ECO:0007669"/>
    <property type="project" value="TreeGrafter"/>
</dbReference>
<dbReference type="VEuPathDB" id="FungiDB:EYZ11_011018"/>
<dbReference type="GO" id="GO:0019901">
    <property type="term" value="F:protein kinase binding"/>
    <property type="evidence" value="ECO:0007669"/>
    <property type="project" value="TreeGrafter"/>
</dbReference>
<dbReference type="PANTHER" id="PTHR10343:SF81">
    <property type="entry name" value="CRUCIFORM DNA-RECOGNIZING PROTEIN 1-RELATED"/>
    <property type="match status" value="1"/>
</dbReference>
<dbReference type="AlphaFoldDB" id="A0A5M9MGK1"/>
<feature type="compositionally biased region" description="Polar residues" evidence="2">
    <location>
        <begin position="194"/>
        <end position="205"/>
    </location>
</feature>